<gene>
    <name evidence="1" type="ORF">X975_11751</name>
</gene>
<proteinExistence type="predicted"/>
<sequence length="82" mass="9856">MRRAFLLELHKYGQREGLNMLEQAKNIAFLTENFSTENELMTPTLKLRRNNIRKMFQPLIEKLYEEEPLVKSSRSWSNLKIE</sequence>
<evidence type="ECO:0000313" key="2">
    <source>
        <dbReference type="Proteomes" id="UP000054359"/>
    </source>
</evidence>
<keyword evidence="1" id="KW-0436">Ligase</keyword>
<feature type="non-terminal residue" evidence="1">
    <location>
        <position position="82"/>
    </location>
</feature>
<dbReference type="STRING" id="407821.A0A087THA1"/>
<accession>A0A087THA1</accession>
<evidence type="ECO:0000313" key="1">
    <source>
        <dbReference type="EMBL" id="KFM64490.1"/>
    </source>
</evidence>
<dbReference type="EMBL" id="KK115224">
    <property type="protein sequence ID" value="KFM64490.1"/>
    <property type="molecule type" value="Genomic_DNA"/>
</dbReference>
<dbReference type="OrthoDB" id="1700726at2759"/>
<reference evidence="1 2" key="1">
    <citation type="submission" date="2013-11" db="EMBL/GenBank/DDBJ databases">
        <title>Genome sequencing of Stegodyphus mimosarum.</title>
        <authorList>
            <person name="Bechsgaard J."/>
        </authorList>
    </citation>
    <scope>NUCLEOTIDE SEQUENCE [LARGE SCALE GENOMIC DNA]</scope>
</reference>
<dbReference type="Proteomes" id="UP000054359">
    <property type="component" value="Unassembled WGS sequence"/>
</dbReference>
<keyword evidence="2" id="KW-1185">Reference proteome</keyword>
<name>A0A087THA1_STEMI</name>
<dbReference type="OMA" id="THWIDTT"/>
<dbReference type="GO" id="GO:0016874">
    <property type="term" value="F:ligase activity"/>
    <property type="evidence" value="ECO:0007669"/>
    <property type="project" value="UniProtKB-KW"/>
</dbReference>
<dbReference type="AlphaFoldDB" id="A0A087THA1"/>
<organism evidence="1 2">
    <name type="scientific">Stegodyphus mimosarum</name>
    <name type="common">African social velvet spider</name>
    <dbReference type="NCBI Taxonomy" id="407821"/>
    <lineage>
        <taxon>Eukaryota</taxon>
        <taxon>Metazoa</taxon>
        <taxon>Ecdysozoa</taxon>
        <taxon>Arthropoda</taxon>
        <taxon>Chelicerata</taxon>
        <taxon>Arachnida</taxon>
        <taxon>Araneae</taxon>
        <taxon>Araneomorphae</taxon>
        <taxon>Entelegynae</taxon>
        <taxon>Eresoidea</taxon>
        <taxon>Eresidae</taxon>
        <taxon>Stegodyphus</taxon>
    </lineage>
</organism>
<protein>
    <submittedName>
        <fullName evidence="1">Long-chain-fatty-acid--CoA ligase 5</fullName>
    </submittedName>
</protein>